<evidence type="ECO:0000256" key="5">
    <source>
        <dbReference type="ARBA" id="ARBA00023002"/>
    </source>
</evidence>
<evidence type="ECO:0000313" key="11">
    <source>
        <dbReference type="RefSeq" id="XP_005187068.3"/>
    </source>
</evidence>
<dbReference type="OrthoDB" id="1470350at2759"/>
<keyword evidence="10" id="KW-1185">Reference proteome</keyword>
<evidence type="ECO:0000256" key="7">
    <source>
        <dbReference type="ARBA" id="ARBA00023033"/>
    </source>
</evidence>
<dbReference type="Pfam" id="PF00067">
    <property type="entry name" value="p450"/>
    <property type="match status" value="1"/>
</dbReference>
<dbReference type="RefSeq" id="XP_005187068.3">
    <property type="nucleotide sequence ID" value="XM_005187011.4"/>
</dbReference>
<keyword evidence="4 8" id="KW-0479">Metal-binding</keyword>
<keyword evidence="3 8" id="KW-0349">Heme</keyword>
<dbReference type="InterPro" id="IPR001128">
    <property type="entry name" value="Cyt_P450"/>
</dbReference>
<dbReference type="PROSITE" id="PS00086">
    <property type="entry name" value="CYTOCHROME_P450"/>
    <property type="match status" value="1"/>
</dbReference>
<evidence type="ECO:0000256" key="6">
    <source>
        <dbReference type="ARBA" id="ARBA00023004"/>
    </source>
</evidence>
<dbReference type="InterPro" id="IPR002401">
    <property type="entry name" value="Cyt_P450_E_grp-I"/>
</dbReference>
<reference evidence="11" key="1">
    <citation type="submission" date="2025-08" db="UniProtKB">
        <authorList>
            <consortium name="RefSeq"/>
        </authorList>
    </citation>
    <scope>IDENTIFICATION</scope>
    <source>
        <strain evidence="11">Aabys</strain>
        <tissue evidence="11">Whole body</tissue>
    </source>
</reference>
<accession>A0A9J7CX58</accession>
<comment type="cofactor">
    <cofactor evidence="1 8">
        <name>heme</name>
        <dbReference type="ChEBI" id="CHEBI:30413"/>
    </cofactor>
</comment>
<comment type="similarity">
    <text evidence="2 9">Belongs to the cytochrome P450 family.</text>
</comment>
<name>A0A9J7CX58_MUSDO</name>
<gene>
    <name evidence="11" type="primary">LOC101896469</name>
</gene>
<dbReference type="SUPFAM" id="SSF48264">
    <property type="entry name" value="Cytochrome P450"/>
    <property type="match status" value="1"/>
</dbReference>
<keyword evidence="7 9" id="KW-0503">Monooxygenase</keyword>
<dbReference type="InterPro" id="IPR050196">
    <property type="entry name" value="Cytochrome_P450_Monoox"/>
</dbReference>
<keyword evidence="5 9" id="KW-0560">Oxidoreductase</keyword>
<dbReference type="PANTHER" id="PTHR24291">
    <property type="entry name" value="CYTOCHROME P450 FAMILY 4"/>
    <property type="match status" value="1"/>
</dbReference>
<dbReference type="PRINTS" id="PR00463">
    <property type="entry name" value="EP450I"/>
</dbReference>
<evidence type="ECO:0000256" key="4">
    <source>
        <dbReference type="ARBA" id="ARBA00022723"/>
    </source>
</evidence>
<evidence type="ECO:0000256" key="9">
    <source>
        <dbReference type="RuleBase" id="RU000461"/>
    </source>
</evidence>
<proteinExistence type="inferred from homology"/>
<evidence type="ECO:0000256" key="2">
    <source>
        <dbReference type="ARBA" id="ARBA00010617"/>
    </source>
</evidence>
<dbReference type="PRINTS" id="PR00385">
    <property type="entry name" value="P450"/>
</dbReference>
<sequence length="495" mass="57137">MHLFLIVVIFCPIFLWLLHRWNDRKVISLATKVPSYKLQMLLGFGPITTQKSIISESITGHQKLGRNMLMYMGPFPCYFTIDPVIIKDILNSKLCRDKSDLTYTGVINALGKGLITMKGSEWIPHRKLLNPPFKVSNQITFLPIFNQKVNGLFAAMDQCGYMENSRDILKFCREFTLNITFETMLGHNARAKNIDTKHIAKLVTHITEYISEITFKFFYFNPLVLNLAHRTIFRECRETIEYVKGEIDKILKSFSTGQHDAGYLENLYTAIHCLYESLENNETPREIIISGMIHLFSGAFETTSSSIYFTVLMLAMHPEVQSKLFSEICERFPENDDGNMEVTYEHLSQLPYLDMVLKETLRLFPVVPQIARQVSGGNVRLSNGVVLPEGLNVMLNIFLLHRDPQIWGPKANTFNPDNFLPCNVEQRHPYTYMPFSKGTRSCIGMRYAEMSLKVTMAKIIKRYKFSTTAKIEDFEWENHISLHLVNNPPLTVERR</sequence>
<evidence type="ECO:0000256" key="3">
    <source>
        <dbReference type="ARBA" id="ARBA00022617"/>
    </source>
</evidence>
<keyword evidence="6 8" id="KW-0408">Iron</keyword>
<dbReference type="InterPro" id="IPR036396">
    <property type="entry name" value="Cyt_P450_sf"/>
</dbReference>
<organism evidence="10 11">
    <name type="scientific">Musca domestica</name>
    <name type="common">House fly</name>
    <dbReference type="NCBI Taxonomy" id="7370"/>
    <lineage>
        <taxon>Eukaryota</taxon>
        <taxon>Metazoa</taxon>
        <taxon>Ecdysozoa</taxon>
        <taxon>Arthropoda</taxon>
        <taxon>Hexapoda</taxon>
        <taxon>Insecta</taxon>
        <taxon>Pterygota</taxon>
        <taxon>Neoptera</taxon>
        <taxon>Endopterygota</taxon>
        <taxon>Diptera</taxon>
        <taxon>Brachycera</taxon>
        <taxon>Muscomorpha</taxon>
        <taxon>Muscoidea</taxon>
        <taxon>Muscidae</taxon>
        <taxon>Musca</taxon>
    </lineage>
</organism>
<dbReference type="Gene3D" id="1.10.630.10">
    <property type="entry name" value="Cytochrome P450"/>
    <property type="match status" value="1"/>
</dbReference>
<dbReference type="GeneID" id="101896469"/>
<dbReference type="VEuPathDB" id="VectorBase:MDOMA2_010435"/>
<dbReference type="PANTHER" id="PTHR24291:SF50">
    <property type="entry name" value="BIFUNCTIONAL ALBAFLAVENONE MONOOXYGENASE_TERPENE SYNTHASE"/>
    <property type="match status" value="1"/>
</dbReference>
<dbReference type="Proteomes" id="UP001652621">
    <property type="component" value="Unplaced"/>
</dbReference>
<protein>
    <submittedName>
        <fullName evidence="11">Probable cytochrome P450 313a2 isoform X1</fullName>
    </submittedName>
</protein>
<feature type="binding site" description="axial binding residue" evidence="8">
    <location>
        <position position="442"/>
    </location>
    <ligand>
        <name>heme</name>
        <dbReference type="ChEBI" id="CHEBI:30413"/>
    </ligand>
    <ligandPart>
        <name>Fe</name>
        <dbReference type="ChEBI" id="CHEBI:18248"/>
    </ligandPart>
</feature>
<evidence type="ECO:0000256" key="8">
    <source>
        <dbReference type="PIRSR" id="PIRSR602401-1"/>
    </source>
</evidence>
<dbReference type="VEuPathDB" id="VectorBase:MDOA004971"/>
<evidence type="ECO:0000313" key="10">
    <source>
        <dbReference type="Proteomes" id="UP001652621"/>
    </source>
</evidence>
<dbReference type="InterPro" id="IPR017972">
    <property type="entry name" value="Cyt_P450_CS"/>
</dbReference>
<dbReference type="eggNOG" id="KOG0157">
    <property type="taxonomic scope" value="Eukaryota"/>
</dbReference>
<evidence type="ECO:0000256" key="1">
    <source>
        <dbReference type="ARBA" id="ARBA00001971"/>
    </source>
</evidence>